<accession>A0A914PMT9</accession>
<dbReference type="InterPro" id="IPR004151">
    <property type="entry name" value="7TM_GPCR_serpentine_rcpt_Sre"/>
</dbReference>
<evidence type="ECO:0000313" key="3">
    <source>
        <dbReference type="Proteomes" id="UP000887578"/>
    </source>
</evidence>
<dbReference type="WBParaSite" id="PDA_v2.g19802.t1">
    <property type="protein sequence ID" value="PDA_v2.g19802.t1"/>
    <property type="gene ID" value="PDA_v2.g19802"/>
</dbReference>
<feature type="transmembrane region" description="Helical" evidence="2">
    <location>
        <begin position="27"/>
        <end position="49"/>
    </location>
</feature>
<proteinExistence type="inferred from homology"/>
<feature type="transmembrane region" description="Helical" evidence="2">
    <location>
        <begin position="143"/>
        <end position="164"/>
    </location>
</feature>
<keyword evidence="2" id="KW-0472">Membrane</keyword>
<keyword evidence="2" id="KW-1133">Transmembrane helix</keyword>
<dbReference type="Proteomes" id="UP000887578">
    <property type="component" value="Unplaced"/>
</dbReference>
<feature type="transmembrane region" description="Helical" evidence="2">
    <location>
        <begin position="110"/>
        <end position="131"/>
    </location>
</feature>
<sequence>MLCLFCERSIASILDKKYETMCIGMPWLGMLLAVTDWAFAGMFAILPILEVVHPFVLAYIIINFDLIALILFSFMPSLTYKRYMYAATNIKEFSLSQRYQMSENYRSAKLLTKVVWCCGITSILSSTFYILKGNIREYSGLFNTLYILSLSCQTIIFPVLMMCFELKIRDFILCNKSQRNFVAKSIAGKNLIISNRIEQREVYFNGYKQAWA</sequence>
<dbReference type="GO" id="GO:0007606">
    <property type="term" value="P:sensory perception of chemical stimulus"/>
    <property type="evidence" value="ECO:0007669"/>
    <property type="project" value="InterPro"/>
</dbReference>
<evidence type="ECO:0000256" key="2">
    <source>
        <dbReference type="SAM" id="Phobius"/>
    </source>
</evidence>
<protein>
    <submittedName>
        <fullName evidence="4">Uncharacterized protein</fullName>
    </submittedName>
</protein>
<keyword evidence="3" id="KW-1185">Reference proteome</keyword>
<keyword evidence="2" id="KW-0812">Transmembrane</keyword>
<dbReference type="Pfam" id="PF03125">
    <property type="entry name" value="Sre"/>
    <property type="match status" value="1"/>
</dbReference>
<feature type="transmembrane region" description="Helical" evidence="2">
    <location>
        <begin position="55"/>
        <end position="75"/>
    </location>
</feature>
<evidence type="ECO:0000256" key="1">
    <source>
        <dbReference type="ARBA" id="ARBA00006803"/>
    </source>
</evidence>
<reference evidence="4" key="1">
    <citation type="submission" date="2022-11" db="UniProtKB">
        <authorList>
            <consortium name="WormBaseParasite"/>
        </authorList>
    </citation>
    <scope>IDENTIFICATION</scope>
</reference>
<organism evidence="3 4">
    <name type="scientific">Panagrolaimus davidi</name>
    <dbReference type="NCBI Taxonomy" id="227884"/>
    <lineage>
        <taxon>Eukaryota</taxon>
        <taxon>Metazoa</taxon>
        <taxon>Ecdysozoa</taxon>
        <taxon>Nematoda</taxon>
        <taxon>Chromadorea</taxon>
        <taxon>Rhabditida</taxon>
        <taxon>Tylenchina</taxon>
        <taxon>Panagrolaimomorpha</taxon>
        <taxon>Panagrolaimoidea</taxon>
        <taxon>Panagrolaimidae</taxon>
        <taxon>Panagrolaimus</taxon>
    </lineage>
</organism>
<dbReference type="AlphaFoldDB" id="A0A914PMT9"/>
<evidence type="ECO:0000313" key="4">
    <source>
        <dbReference type="WBParaSite" id="PDA_v2.g19802.t1"/>
    </source>
</evidence>
<comment type="similarity">
    <text evidence="1">Belongs to the nematode receptor-like protein sre family.</text>
</comment>
<dbReference type="GO" id="GO:0016020">
    <property type="term" value="C:membrane"/>
    <property type="evidence" value="ECO:0007669"/>
    <property type="project" value="InterPro"/>
</dbReference>
<name>A0A914PMT9_9BILA</name>